<dbReference type="RefSeq" id="WP_132435576.1">
    <property type="nucleotide sequence ID" value="NZ_SLWK01000023.1"/>
</dbReference>
<evidence type="ECO:0000313" key="1">
    <source>
        <dbReference type="EMBL" id="TCO02710.1"/>
    </source>
</evidence>
<accession>A0A4R2G576</accession>
<reference evidence="1 2" key="1">
    <citation type="submission" date="2019-03" db="EMBL/GenBank/DDBJ databases">
        <title>Genomic Encyclopedia of Type Strains, Phase IV (KMG-IV): sequencing the most valuable type-strain genomes for metagenomic binning, comparative biology and taxonomic classification.</title>
        <authorList>
            <person name="Goeker M."/>
        </authorList>
    </citation>
    <scope>NUCLEOTIDE SEQUENCE [LARGE SCALE GENOMIC DNA]</scope>
    <source>
        <strain evidence="1 2">DSM 24179</strain>
    </source>
</reference>
<dbReference type="EMBL" id="SLWK01000023">
    <property type="protein sequence ID" value="TCO02710.1"/>
    <property type="molecule type" value="Genomic_DNA"/>
</dbReference>
<sequence length="77" mass="9197">MPTIKTIDTIKIDIYSREHPPPHFHAKFAEFEELIEIESFETYAGNIPRMHRKKVVDWASDNKQFLLDIFKQLNPRL</sequence>
<dbReference type="AlphaFoldDB" id="A0A4R2G576"/>
<evidence type="ECO:0000313" key="2">
    <source>
        <dbReference type="Proteomes" id="UP000295221"/>
    </source>
</evidence>
<organism evidence="1 2">
    <name type="scientific">Natronoflexus pectinivorans</name>
    <dbReference type="NCBI Taxonomy" id="682526"/>
    <lineage>
        <taxon>Bacteria</taxon>
        <taxon>Pseudomonadati</taxon>
        <taxon>Bacteroidota</taxon>
        <taxon>Bacteroidia</taxon>
        <taxon>Marinilabiliales</taxon>
        <taxon>Marinilabiliaceae</taxon>
        <taxon>Natronoflexus</taxon>
    </lineage>
</organism>
<dbReference type="OrthoDB" id="122670at2"/>
<proteinExistence type="predicted"/>
<dbReference type="Proteomes" id="UP000295221">
    <property type="component" value="Unassembled WGS sequence"/>
</dbReference>
<protein>
    <submittedName>
        <fullName evidence="1">Uncharacterized protein DUF4160</fullName>
    </submittedName>
</protein>
<dbReference type="InterPro" id="IPR025427">
    <property type="entry name" value="DUF4160"/>
</dbReference>
<dbReference type="Pfam" id="PF13711">
    <property type="entry name" value="DUF4160"/>
    <property type="match status" value="1"/>
</dbReference>
<name>A0A4R2G576_9BACT</name>
<comment type="caution">
    <text evidence="1">The sequence shown here is derived from an EMBL/GenBank/DDBJ whole genome shotgun (WGS) entry which is preliminary data.</text>
</comment>
<keyword evidence="2" id="KW-1185">Reference proteome</keyword>
<gene>
    <name evidence="1" type="ORF">EV194_12311</name>
</gene>